<keyword evidence="4" id="KW-1185">Reference proteome</keyword>
<dbReference type="CDD" id="cd22191">
    <property type="entry name" value="DPBB_RlpA_EXP_N-like"/>
    <property type="match status" value="1"/>
</dbReference>
<reference evidence="4" key="1">
    <citation type="journal article" date="2014" name="Proc. Natl. Acad. Sci. U.S.A.">
        <title>Extensive sampling of basidiomycete genomes demonstrates inadequacy of the white-rot/brown-rot paradigm for wood decay fungi.</title>
        <authorList>
            <person name="Riley R."/>
            <person name="Salamov A.A."/>
            <person name="Brown D.W."/>
            <person name="Nagy L.G."/>
            <person name="Floudas D."/>
            <person name="Held B.W."/>
            <person name="Levasseur A."/>
            <person name="Lombard V."/>
            <person name="Morin E."/>
            <person name="Otillar R."/>
            <person name="Lindquist E.A."/>
            <person name="Sun H."/>
            <person name="LaButti K.M."/>
            <person name="Schmutz J."/>
            <person name="Jabbour D."/>
            <person name="Luo H."/>
            <person name="Baker S.E."/>
            <person name="Pisabarro A.G."/>
            <person name="Walton J.D."/>
            <person name="Blanchette R.A."/>
            <person name="Henrissat B."/>
            <person name="Martin F."/>
            <person name="Cullen D."/>
            <person name="Hibbett D.S."/>
            <person name="Grigoriev I.V."/>
        </authorList>
    </citation>
    <scope>NUCLEOTIDE SEQUENCE [LARGE SCALE GENOMIC DNA]</scope>
    <source>
        <strain evidence="4">FD-172 SS1</strain>
    </source>
</reference>
<dbReference type="EMBL" id="KL198022">
    <property type="protein sequence ID" value="KDQ18223.1"/>
    <property type="molecule type" value="Genomic_DNA"/>
</dbReference>
<dbReference type="InterPro" id="IPR036908">
    <property type="entry name" value="RlpA-like_sf"/>
</dbReference>
<dbReference type="HOGENOM" id="CLU_047639_6_2_1"/>
<feature type="chain" id="PRO_5001644926" evidence="2">
    <location>
        <begin position="25"/>
        <end position="140"/>
    </location>
</feature>
<dbReference type="Gene3D" id="2.40.40.10">
    <property type="entry name" value="RlpA-like domain"/>
    <property type="match status" value="1"/>
</dbReference>
<keyword evidence="1 2" id="KW-0732">Signal</keyword>
<dbReference type="AlphaFoldDB" id="A0A067MR56"/>
<protein>
    <submittedName>
        <fullName evidence="3">Uncharacterized protein</fullName>
    </submittedName>
</protein>
<proteinExistence type="predicted"/>
<evidence type="ECO:0000313" key="4">
    <source>
        <dbReference type="Proteomes" id="UP000027195"/>
    </source>
</evidence>
<gene>
    <name evidence="3" type="ORF">BOTBODRAFT_185577</name>
</gene>
<evidence type="ECO:0000256" key="1">
    <source>
        <dbReference type="ARBA" id="ARBA00022729"/>
    </source>
</evidence>
<dbReference type="OrthoDB" id="623670at2759"/>
<dbReference type="InParanoid" id="A0A067MR56"/>
<sequence length="140" mass="15142">MLAFQRIVVMSLLFISSLFAFALAAPAKGRPKSYSGEATHYDPALGACGKVNKGTDHVVAVSKLIQSHSTIPGHTANPNQNPLCGRKIKASYGKKSVTVTLVDRCETCQYYDLDFSPSAFEVFAPLGSGRLTKGMTWEWA</sequence>
<evidence type="ECO:0000256" key="2">
    <source>
        <dbReference type="SAM" id="SignalP"/>
    </source>
</evidence>
<dbReference type="SUPFAM" id="SSF50685">
    <property type="entry name" value="Barwin-like endoglucanases"/>
    <property type="match status" value="1"/>
</dbReference>
<accession>A0A067MR56</accession>
<dbReference type="InterPro" id="IPR051477">
    <property type="entry name" value="Expansin_CellWall"/>
</dbReference>
<name>A0A067MR56_BOTB1</name>
<organism evidence="3 4">
    <name type="scientific">Botryobasidium botryosum (strain FD-172 SS1)</name>
    <dbReference type="NCBI Taxonomy" id="930990"/>
    <lineage>
        <taxon>Eukaryota</taxon>
        <taxon>Fungi</taxon>
        <taxon>Dikarya</taxon>
        <taxon>Basidiomycota</taxon>
        <taxon>Agaricomycotina</taxon>
        <taxon>Agaricomycetes</taxon>
        <taxon>Cantharellales</taxon>
        <taxon>Botryobasidiaceae</taxon>
        <taxon>Botryobasidium</taxon>
    </lineage>
</organism>
<feature type="signal peptide" evidence="2">
    <location>
        <begin position="1"/>
        <end position="24"/>
    </location>
</feature>
<evidence type="ECO:0000313" key="3">
    <source>
        <dbReference type="EMBL" id="KDQ18223.1"/>
    </source>
</evidence>
<dbReference type="PANTHER" id="PTHR31836:SF27">
    <property type="entry name" value="RLPA-LIKE PROTEIN DOUBLE-PSI BETA-BARREL DOMAIN-CONTAINING PROTEIN"/>
    <property type="match status" value="1"/>
</dbReference>
<dbReference type="PANTHER" id="PTHR31836">
    <property type="match status" value="1"/>
</dbReference>
<dbReference type="STRING" id="930990.A0A067MR56"/>
<dbReference type="Proteomes" id="UP000027195">
    <property type="component" value="Unassembled WGS sequence"/>
</dbReference>